<proteinExistence type="predicted"/>
<feature type="region of interest" description="Disordered" evidence="1">
    <location>
        <begin position="40"/>
        <end position="59"/>
    </location>
</feature>
<sequence>MGEKNAESEPAPNSPRAIGAEDLVTFTEIARRVVEQKLAPSMSQQRVSRLAASDPDWPVPREDWIRVGRAWLVPWQPIQTYFKNRRPQAGRPPRDKTAADPATPV</sequence>
<protein>
    <submittedName>
        <fullName evidence="2">Uncharacterized protein</fullName>
    </submittedName>
</protein>
<feature type="region of interest" description="Disordered" evidence="1">
    <location>
        <begin position="83"/>
        <end position="105"/>
    </location>
</feature>
<dbReference type="OrthoDB" id="4247510at2"/>
<keyword evidence="3" id="KW-1185">Reference proteome</keyword>
<gene>
    <name evidence="2" type="ORF">BCF44_122187</name>
</gene>
<organism evidence="2 3">
    <name type="scientific">Kutzneria buriramensis</name>
    <dbReference type="NCBI Taxonomy" id="1045776"/>
    <lineage>
        <taxon>Bacteria</taxon>
        <taxon>Bacillati</taxon>
        <taxon>Actinomycetota</taxon>
        <taxon>Actinomycetes</taxon>
        <taxon>Pseudonocardiales</taxon>
        <taxon>Pseudonocardiaceae</taxon>
        <taxon>Kutzneria</taxon>
    </lineage>
</organism>
<name>A0A3E0GY17_9PSEU</name>
<reference evidence="2 3" key="1">
    <citation type="submission" date="2018-08" db="EMBL/GenBank/DDBJ databases">
        <title>Genomic Encyclopedia of Archaeal and Bacterial Type Strains, Phase II (KMG-II): from individual species to whole genera.</title>
        <authorList>
            <person name="Goeker M."/>
        </authorList>
    </citation>
    <scope>NUCLEOTIDE SEQUENCE [LARGE SCALE GENOMIC DNA]</scope>
    <source>
        <strain evidence="2 3">DSM 45791</strain>
    </source>
</reference>
<dbReference type="RefSeq" id="WP_116180975.1">
    <property type="nucleotide sequence ID" value="NZ_CP144376.1"/>
</dbReference>
<accession>A0A3E0GY17</accession>
<evidence type="ECO:0000313" key="2">
    <source>
        <dbReference type="EMBL" id="REH31164.1"/>
    </source>
</evidence>
<evidence type="ECO:0000313" key="3">
    <source>
        <dbReference type="Proteomes" id="UP000256269"/>
    </source>
</evidence>
<dbReference type="AlphaFoldDB" id="A0A3E0GY17"/>
<dbReference type="Proteomes" id="UP000256269">
    <property type="component" value="Unassembled WGS sequence"/>
</dbReference>
<evidence type="ECO:0000256" key="1">
    <source>
        <dbReference type="SAM" id="MobiDB-lite"/>
    </source>
</evidence>
<comment type="caution">
    <text evidence="2">The sequence shown here is derived from an EMBL/GenBank/DDBJ whole genome shotgun (WGS) entry which is preliminary data.</text>
</comment>
<dbReference type="EMBL" id="QUNO01000022">
    <property type="protein sequence ID" value="REH31164.1"/>
    <property type="molecule type" value="Genomic_DNA"/>
</dbReference>